<proteinExistence type="predicted"/>
<feature type="region of interest" description="Disordered" evidence="2">
    <location>
        <begin position="640"/>
        <end position="673"/>
    </location>
</feature>
<dbReference type="InParanoid" id="A0A078BBF1"/>
<organism evidence="3 4">
    <name type="scientific">Stylonychia lemnae</name>
    <name type="common">Ciliate</name>
    <dbReference type="NCBI Taxonomy" id="5949"/>
    <lineage>
        <taxon>Eukaryota</taxon>
        <taxon>Sar</taxon>
        <taxon>Alveolata</taxon>
        <taxon>Ciliophora</taxon>
        <taxon>Intramacronucleata</taxon>
        <taxon>Spirotrichea</taxon>
        <taxon>Stichotrichia</taxon>
        <taxon>Sporadotrichida</taxon>
        <taxon>Oxytrichidae</taxon>
        <taxon>Stylonychinae</taxon>
        <taxon>Stylonychia</taxon>
    </lineage>
</organism>
<feature type="compositionally biased region" description="Low complexity" evidence="2">
    <location>
        <begin position="31"/>
        <end position="43"/>
    </location>
</feature>
<feature type="compositionally biased region" description="Basic and acidic residues" evidence="2">
    <location>
        <begin position="662"/>
        <end position="673"/>
    </location>
</feature>
<feature type="region of interest" description="Disordered" evidence="2">
    <location>
        <begin position="581"/>
        <end position="603"/>
    </location>
</feature>
<protein>
    <submittedName>
        <fullName evidence="3">Uncharacterized protein</fullName>
    </submittedName>
</protein>
<dbReference type="EMBL" id="CCKQ01019701">
    <property type="protein sequence ID" value="CDW91729.1"/>
    <property type="molecule type" value="Genomic_DNA"/>
</dbReference>
<evidence type="ECO:0000313" key="4">
    <source>
        <dbReference type="Proteomes" id="UP000039865"/>
    </source>
</evidence>
<keyword evidence="1" id="KW-0175">Coiled coil</keyword>
<feature type="compositionally biased region" description="Polar residues" evidence="2">
    <location>
        <begin position="1"/>
        <end position="25"/>
    </location>
</feature>
<accession>A0A078BBF1</accession>
<dbReference type="AlphaFoldDB" id="A0A078BBF1"/>
<keyword evidence="4" id="KW-1185">Reference proteome</keyword>
<dbReference type="Proteomes" id="UP000039865">
    <property type="component" value="Unassembled WGS sequence"/>
</dbReference>
<evidence type="ECO:0000256" key="2">
    <source>
        <dbReference type="SAM" id="MobiDB-lite"/>
    </source>
</evidence>
<gene>
    <name evidence="3" type="primary">Contig14980.g15966</name>
    <name evidence="3" type="ORF">STYLEM_20889</name>
</gene>
<evidence type="ECO:0000313" key="3">
    <source>
        <dbReference type="EMBL" id="CDW91729.1"/>
    </source>
</evidence>
<feature type="region of interest" description="Disordered" evidence="2">
    <location>
        <begin position="873"/>
        <end position="897"/>
    </location>
</feature>
<evidence type="ECO:0000256" key="1">
    <source>
        <dbReference type="SAM" id="Coils"/>
    </source>
</evidence>
<dbReference type="OrthoDB" id="299584at2759"/>
<sequence length="1274" mass="146445">MKQNASALKAQSTLSVAGQNQQQNSHSRKPSSQQTVISQQIQTHQDHSSQTKLPPREIINFDIETTIREISCKVMSEYIDRAKRNEDRFIEMKDQNVMIIKRFNELDFIMHKTLQRSGNISDLQQDMLELKQLFSVQEARVQQSHSEMRTALQVNNERLTIAEEQIFQYEKRFQRFQEYTEEVINRNSKLKNDIEERLNDQKRTLMNQQNQMEFKLMRQQESFSQINGSLQSHLEELKRHEAIIEIFKRNIKELYDSEMSLLDKKLDVDQFAQSFDIFKKDLQFLRVQIDDNTMTLKQTDNYVEKYLPIKVQNFITETLTNILPKKALQKLNDFIHHKYRLLRDVVENDNGTPELNKIEYSIPMIRKIELMIQKNAGGIMSHNFMHQNSKAESHYDNHKSVESFFDDSEKNSKKGYGHHFRRDGTIEMINEEGSKTSQVNGAKSISGLSGIHEFNKDNSSENNTMQGMENIAVKKKSYMIYYPELTEDQHMGVINIRLDPKTNFVPVMTGSREQNTQEEFYESDLSPGRGLEGNFKSLQMPLPNVIPSSPQQQMKLTSENLKNLSSIKQTLQVTNIHAFQQLNRSSSGPKSSCSRRLTEQKRPGTLLIKQPSLMRSVTRKISPKKTVKIMKIEIEENANNGSSLSPLKRTKDKNNLRSNLIRVDDGGKTKDKKQVMIKRESSNLYQQNQSNINEDDEDAFDDDDYERNKLSVSSSSTDRKLIKLTHLDKTLKDMIIESFEAAKQFKEIGAKGLERLEQAESKMKDAIDDNVDELQNLVSKEIAKIQITSSNIQKDAEDELKRRIRDKTDFDLKIKIMQDQLDKAKQSFKLIKNFTESIAQLTQNLAESIKIILKLGEQDEEDRKSISLIGYKSQSDQEKHAHNQQQQTTQAQLSPNQHLNHQDKVAVTLDKQCLSCSGQASIVINAFKMACLSYSPQPVTYNSITCSRESLYRNTLQLVNDASARFLEWRRLQSENKLQAATVEFASINDMQKMNSNNTQATLTTYDEFLSGQDRTMTKNPSEKFQSININNFDIKANVVNLDCIAKKHTNLRAKTTSRAGARNIQMSAFSSYQREAPQNQIKPTGLVPTDRPQTTAFISDHSQIRANTFRGIPALGTSLSLKSNATNSTIGNPYLTARASTLLYNEDSNENSQSNVMNQVIQHRFQTGGSKTPRNFAYPMISQMNILQRADESKDKLQLQEVLNAQKYSKKPIPIIKIPQTARQPNNTNLIKCEDGHDSKQGEQQQIIKFVQPLQVQEKSEKSEKKSILKKLK</sequence>
<feature type="region of interest" description="Disordered" evidence="2">
    <location>
        <begin position="1"/>
        <end position="57"/>
    </location>
</feature>
<feature type="compositionally biased region" description="Low complexity" evidence="2">
    <location>
        <begin position="584"/>
        <end position="595"/>
    </location>
</feature>
<name>A0A078BBF1_STYLE</name>
<reference evidence="3 4" key="1">
    <citation type="submission" date="2014-06" db="EMBL/GenBank/DDBJ databases">
        <authorList>
            <person name="Swart Estienne"/>
        </authorList>
    </citation>
    <scope>NUCLEOTIDE SEQUENCE [LARGE SCALE GENOMIC DNA]</scope>
    <source>
        <strain evidence="3 4">130c</strain>
    </source>
</reference>
<feature type="coiled-coil region" evidence="1">
    <location>
        <begin position="191"/>
        <end position="250"/>
    </location>
</feature>